<keyword evidence="2" id="KW-0597">Phosphoprotein</keyword>
<evidence type="ECO:0000259" key="5">
    <source>
        <dbReference type="Pfam" id="PF25332"/>
    </source>
</evidence>
<dbReference type="InterPro" id="IPR019381">
    <property type="entry name" value="PACS1/2_C"/>
</dbReference>
<feature type="domain" description="Phosphofurin acidic cluster sorting protein 1/2 C-terminal" evidence="4">
    <location>
        <begin position="458"/>
        <end position="905"/>
    </location>
</feature>
<feature type="compositionally biased region" description="Basic and acidic residues" evidence="3">
    <location>
        <begin position="776"/>
        <end position="797"/>
    </location>
</feature>
<dbReference type="Pfam" id="PF25332">
    <property type="entry name" value="C2_PACS_N"/>
    <property type="match status" value="1"/>
</dbReference>
<evidence type="ECO:0008006" key="8">
    <source>
        <dbReference type="Google" id="ProtNLM"/>
    </source>
</evidence>
<dbReference type="EMBL" id="BDGG01000006">
    <property type="protein sequence ID" value="GAV00318.1"/>
    <property type="molecule type" value="Genomic_DNA"/>
</dbReference>
<dbReference type="Proteomes" id="UP000186922">
    <property type="component" value="Unassembled WGS sequence"/>
</dbReference>
<sequence length="906" mass="100013">MPLGKGLFEEMAAGMSGSERERPKMHLGGGGKPIPMKLFAIGDTDRTPPYCSNRICTARLIRLVIMRPLEEGLQTVTLAIKMQGSKRTLRSSEIDVGLMGTLDCELDLSLSLQYPHYLKRRTNHLYIMLQRRKRYKNRRILGYKTLAVGVIDMTDVLQRSFDQDLPMYASPKDKATIVARVSVVSIATQPVNLSNGKEMLEDENSSDDDEFTSEMSDSEGDVVGDVVGDDAATHGEGGSKPRRKRSESGRHHHLSQVNFKQKFISLLRKFKQSESGFDAEIPELEAHDKEVLDDELLDELEFDSDSGPEFFDNISLQSTPRPHLSPYFKPGRSTSTLLVPERGGLEKSSIERSTDEGSRNNSDSHPETMTDEDASTLRGEELKSEAKRKRAVLLRETSLSVRDKPDKEVRDKAEKKLESVSQERKLVNRDVAFRMGITEPGYKINQSIPVEASPRKAVTDQLNQAFPSPDEDLPQNIILVNGNHPLGQMLQERLNSVLPPVICTASTGDLKACFTHLANRLQRHHFNKPHTALRVVLCGGDEFVNAVLRSYVDFFADRPVDLQSSLAFVIVPITEGGVGRFLVQTDLLAASLFDNAHWTSAMEQLDSDNVDWDMVMDRIQTYVQAVGVLVNLPIAQAMINFKSHGNSDSDSPQQFVPFLNDVRVKLASSAHSEGFGHIASNSDLDDLAPHLTGGSASTTSLTNYMVGSGQSAVDKDFSPPHSPVIHPPGSSPQAAYGAFVDSTKPSSSGGGSNSSSGSSDAQELQLDFWMHGGSLDSDKDREKERKRSDANKPKDIPSTKTSIKAAFKSIYVVRPVQGSSVFTMTYATKEKKIQIMRALGKKSTKESEVRTVSIEGVSRLICGTTKSHGPGMKVTIDGCDWQNINFFQLSPQWHNVIKHLPLLISS</sequence>
<evidence type="ECO:0000313" key="6">
    <source>
        <dbReference type="EMBL" id="GAV00318.1"/>
    </source>
</evidence>
<dbReference type="InterPro" id="IPR057541">
    <property type="entry name" value="PACS1/2_N"/>
</dbReference>
<dbReference type="OrthoDB" id="28829at2759"/>
<organism evidence="6 7">
    <name type="scientific">Ramazzottius varieornatus</name>
    <name type="common">Water bear</name>
    <name type="synonym">Tardigrade</name>
    <dbReference type="NCBI Taxonomy" id="947166"/>
    <lineage>
        <taxon>Eukaryota</taxon>
        <taxon>Metazoa</taxon>
        <taxon>Ecdysozoa</taxon>
        <taxon>Tardigrada</taxon>
        <taxon>Eutardigrada</taxon>
        <taxon>Parachela</taxon>
        <taxon>Hypsibioidea</taxon>
        <taxon>Ramazzottiidae</taxon>
        <taxon>Ramazzottius</taxon>
    </lineage>
</organism>
<dbReference type="AlphaFoldDB" id="A0A1D1VKQ4"/>
<keyword evidence="7" id="KW-1185">Reference proteome</keyword>
<feature type="domain" description="Phosphofurin acidic cluster sorting protein 1/2 N-terminal C2" evidence="5">
    <location>
        <begin position="34"/>
        <end position="189"/>
    </location>
</feature>
<evidence type="ECO:0000256" key="1">
    <source>
        <dbReference type="ARBA" id="ARBA00008590"/>
    </source>
</evidence>
<name>A0A1D1VKQ4_RAMVA</name>
<feature type="compositionally biased region" description="Basic and acidic residues" evidence="3">
    <location>
        <begin position="343"/>
        <end position="368"/>
    </location>
</feature>
<feature type="compositionally biased region" description="Acidic residues" evidence="3">
    <location>
        <begin position="200"/>
        <end position="222"/>
    </location>
</feature>
<evidence type="ECO:0000313" key="7">
    <source>
        <dbReference type="Proteomes" id="UP000186922"/>
    </source>
</evidence>
<proteinExistence type="inferred from homology"/>
<evidence type="ECO:0000256" key="2">
    <source>
        <dbReference type="ARBA" id="ARBA00022553"/>
    </source>
</evidence>
<reference evidence="6 7" key="1">
    <citation type="journal article" date="2016" name="Nat. Commun.">
        <title>Extremotolerant tardigrade genome and improved radiotolerance of human cultured cells by tardigrade-unique protein.</title>
        <authorList>
            <person name="Hashimoto T."/>
            <person name="Horikawa D.D."/>
            <person name="Saito Y."/>
            <person name="Kuwahara H."/>
            <person name="Kozuka-Hata H."/>
            <person name="Shin-I T."/>
            <person name="Minakuchi Y."/>
            <person name="Ohishi K."/>
            <person name="Motoyama A."/>
            <person name="Aizu T."/>
            <person name="Enomoto A."/>
            <person name="Kondo K."/>
            <person name="Tanaka S."/>
            <person name="Hara Y."/>
            <person name="Koshikawa S."/>
            <person name="Sagara H."/>
            <person name="Miura T."/>
            <person name="Yokobori S."/>
            <person name="Miyagawa K."/>
            <person name="Suzuki Y."/>
            <person name="Kubo T."/>
            <person name="Oyama M."/>
            <person name="Kohara Y."/>
            <person name="Fujiyama A."/>
            <person name="Arakawa K."/>
            <person name="Katayama T."/>
            <person name="Toyoda A."/>
            <person name="Kunieda T."/>
        </authorList>
    </citation>
    <scope>NUCLEOTIDE SEQUENCE [LARGE SCALE GENOMIC DNA]</scope>
    <source>
        <strain evidence="6 7">YOKOZUNA-1</strain>
    </source>
</reference>
<dbReference type="Pfam" id="PF10254">
    <property type="entry name" value="Pacs-1"/>
    <property type="match status" value="1"/>
</dbReference>
<feature type="region of interest" description="Disordered" evidence="3">
    <location>
        <begin position="711"/>
        <end position="798"/>
    </location>
</feature>
<dbReference type="GO" id="GO:0072659">
    <property type="term" value="P:protein localization to plasma membrane"/>
    <property type="evidence" value="ECO:0007669"/>
    <property type="project" value="TreeGrafter"/>
</dbReference>
<evidence type="ECO:0000259" key="4">
    <source>
        <dbReference type="Pfam" id="PF10254"/>
    </source>
</evidence>
<comment type="caution">
    <text evidence="6">The sequence shown here is derived from an EMBL/GenBank/DDBJ whole genome shotgun (WGS) entry which is preliminary data.</text>
</comment>
<protein>
    <recommendedName>
        <fullName evidence="8">Phosphofurin acidic cluster sorting protein 2</fullName>
    </recommendedName>
</protein>
<feature type="region of interest" description="Disordered" evidence="3">
    <location>
        <begin position="313"/>
        <end position="389"/>
    </location>
</feature>
<comment type="similarity">
    <text evidence="1">Belongs to the PACS family.</text>
</comment>
<feature type="compositionally biased region" description="Pro residues" evidence="3">
    <location>
        <begin position="720"/>
        <end position="730"/>
    </location>
</feature>
<feature type="compositionally biased region" description="Basic residues" evidence="3">
    <location>
        <begin position="240"/>
        <end position="252"/>
    </location>
</feature>
<evidence type="ECO:0000256" key="3">
    <source>
        <dbReference type="SAM" id="MobiDB-lite"/>
    </source>
</evidence>
<feature type="region of interest" description="Disordered" evidence="3">
    <location>
        <begin position="194"/>
        <end position="252"/>
    </location>
</feature>
<dbReference type="PANTHER" id="PTHR13280">
    <property type="entry name" value="PHOSPHOFURIN ACIDIC CLUSTER SORTING PROTEIN"/>
    <property type="match status" value="1"/>
</dbReference>
<accession>A0A1D1VKQ4</accession>
<dbReference type="STRING" id="947166.A0A1D1VKQ4"/>
<gene>
    <name evidence="6" type="primary">RvY_11185-1</name>
    <name evidence="6" type="synonym">RvY_11185.1</name>
    <name evidence="6" type="ORF">RvY_11185</name>
</gene>
<dbReference type="PANTHER" id="PTHR13280:SF17">
    <property type="entry name" value="KRUEPPEL TARGET AT 95D, ISOFORM A"/>
    <property type="match status" value="1"/>
</dbReference>